<dbReference type="EMBL" id="NBII01000005">
    <property type="protein sequence ID" value="PAV18654.1"/>
    <property type="molecule type" value="Genomic_DNA"/>
</dbReference>
<dbReference type="Pfam" id="PF20843">
    <property type="entry name" value="Rax2_3"/>
    <property type="match status" value="1"/>
</dbReference>
<dbReference type="SUPFAM" id="SSF50965">
    <property type="entry name" value="Galactose oxidase, central domain"/>
    <property type="match status" value="1"/>
</dbReference>
<keyword evidence="4" id="KW-1133">Transmembrane helix</keyword>
<feature type="region of interest" description="Disordered" evidence="3">
    <location>
        <begin position="1508"/>
        <end position="1529"/>
    </location>
</feature>
<dbReference type="Pfam" id="PF12768">
    <property type="entry name" value="Rax2"/>
    <property type="match status" value="1"/>
</dbReference>
<keyword evidence="4" id="KW-0812">Transmembrane</keyword>
<evidence type="ECO:0000256" key="2">
    <source>
        <dbReference type="PROSITE-ProRule" id="PRU00192"/>
    </source>
</evidence>
<comment type="caution">
    <text evidence="6">The sequence shown here is derived from an EMBL/GenBank/DDBJ whole genome shotgun (WGS) entry which is preliminary data.</text>
</comment>
<dbReference type="Pfam" id="PF00018">
    <property type="entry name" value="SH3_1"/>
    <property type="match status" value="1"/>
</dbReference>
<dbReference type="InterPro" id="IPR036028">
    <property type="entry name" value="SH3-like_dom_sf"/>
</dbReference>
<dbReference type="InterPro" id="IPR011047">
    <property type="entry name" value="Quinoprotein_ADH-like_sf"/>
</dbReference>
<dbReference type="Gene3D" id="2.30.30.40">
    <property type="entry name" value="SH3 Domains"/>
    <property type="match status" value="1"/>
</dbReference>
<dbReference type="SUPFAM" id="SSF50044">
    <property type="entry name" value="SH3-domain"/>
    <property type="match status" value="1"/>
</dbReference>
<dbReference type="Pfam" id="PF20842">
    <property type="entry name" value="Rax2_2"/>
    <property type="match status" value="1"/>
</dbReference>
<evidence type="ECO:0000256" key="1">
    <source>
        <dbReference type="ARBA" id="ARBA00022443"/>
    </source>
</evidence>
<dbReference type="PROSITE" id="PS50002">
    <property type="entry name" value="SH3"/>
    <property type="match status" value="1"/>
</dbReference>
<dbReference type="InterPro" id="IPR048266">
    <property type="entry name" value="Rax2-like_second"/>
</dbReference>
<reference evidence="6 7" key="1">
    <citation type="journal article" date="2017" name="Mol. Ecol.">
        <title>Comparative and population genomic landscape of Phellinus noxius: A hypervariable fungus causing root rot in trees.</title>
        <authorList>
            <person name="Chung C.L."/>
            <person name="Lee T.J."/>
            <person name="Akiba M."/>
            <person name="Lee H.H."/>
            <person name="Kuo T.H."/>
            <person name="Liu D."/>
            <person name="Ke H.M."/>
            <person name="Yokoi T."/>
            <person name="Roa M.B."/>
            <person name="Lu M.J."/>
            <person name="Chang Y.Y."/>
            <person name="Ann P.J."/>
            <person name="Tsai J.N."/>
            <person name="Chen C.Y."/>
            <person name="Tzean S.S."/>
            <person name="Ota Y."/>
            <person name="Hattori T."/>
            <person name="Sahashi N."/>
            <person name="Liou R.F."/>
            <person name="Kikuchi T."/>
            <person name="Tsai I.J."/>
        </authorList>
    </citation>
    <scope>NUCLEOTIDE SEQUENCE [LARGE SCALE GENOMIC DNA]</scope>
    <source>
        <strain evidence="6 7">FFPRI411160</strain>
    </source>
</reference>
<proteinExistence type="predicted"/>
<evidence type="ECO:0000256" key="3">
    <source>
        <dbReference type="SAM" id="MobiDB-lite"/>
    </source>
</evidence>
<accession>A0A286UGR3</accession>
<keyword evidence="4" id="KW-0472">Membrane</keyword>
<organism evidence="6 7">
    <name type="scientific">Pyrrhoderma noxium</name>
    <dbReference type="NCBI Taxonomy" id="2282107"/>
    <lineage>
        <taxon>Eukaryota</taxon>
        <taxon>Fungi</taxon>
        <taxon>Dikarya</taxon>
        <taxon>Basidiomycota</taxon>
        <taxon>Agaricomycotina</taxon>
        <taxon>Agaricomycetes</taxon>
        <taxon>Hymenochaetales</taxon>
        <taxon>Hymenochaetaceae</taxon>
        <taxon>Pyrrhoderma</taxon>
    </lineage>
</organism>
<dbReference type="InterPro" id="IPR048265">
    <property type="entry name" value="Rax2-like_third"/>
</dbReference>
<feature type="domain" description="SH3" evidence="5">
    <location>
        <begin position="1515"/>
        <end position="1572"/>
    </location>
</feature>
<dbReference type="PANTHER" id="PTHR31778">
    <property type="entry name" value="BUD SITE SELECTION PROTEIN RAX2"/>
    <property type="match status" value="1"/>
</dbReference>
<evidence type="ECO:0000313" key="7">
    <source>
        <dbReference type="Proteomes" id="UP000217199"/>
    </source>
</evidence>
<dbReference type="InterPro" id="IPR001452">
    <property type="entry name" value="SH3_domain"/>
</dbReference>
<dbReference type="InterPro" id="IPR024982">
    <property type="entry name" value="Rax2-like_C"/>
</dbReference>
<keyword evidence="7" id="KW-1185">Reference proteome</keyword>
<dbReference type="OrthoDB" id="2503993at2759"/>
<sequence length="1572" mass="164318">MSALRALSRPARSLPSLTRQCRFASHDSHHHHHEHDTTVYPKESFLSSSWRNTILAVLGITAFVKFAPEDLISGKDGEAPWLTRVLAHNAPTAEEWIRTNAQHLAQSEEIAQNTIIVQTAKQPVMMRYRSPMKFEQVSPHSVPVGGLADMSDLISDLNCSSLPPRHHPRVLHVVRGPNGLGHPRAAYFSFPFVDFDRMGHVGLAGTFAGLDLFDNSTSLSFDPTTSTLLSRAADGSLTRLGSTEAGGKINAGCALGETFFFAGSFSSINGTSASNVASYSSNDETFSALGSDGPNGEVNAVFCDEANNKLWAGGSFSSPGKSVAVWDVGANTWSAPPFGGLSGASSEVLSITTNSSQSSLFFAGSFVTAFGSNITFNGTNNPNVPFSAGATPFSSSLVPIPLEGADITASPSSTESGFSDINNILCPSGDDGSGSTWFAADGSTAVITVRTFADLNAMGIRLGNTFQSNHGTTEFSLTSIPDNTIQTLTYLDPSTGTNETCSDPCPLSTDSSFLYQDFLFSSDVEITGFQLKLSGFTGNSAGLHIMQLLSSGAFASAVASRNNISCFAPNASNVTLIGSWTEKQVSTDIAGTVQDILTASVPVDTSSTDGPSITWMPYVSNSGNYQVNILVPGCVNFQDCDSRTSVKVTFFPGGGLDPVVTIVSQQVNDDTSTSIYSGPVTPSSPDFVSTVTMALADDPTGSGQNGQYELVADRIELVLTSIISNSSSESSNTSNSTSARRGFGFFEWPLSQTDTVNAESTLSNSTETTLDNVGFQLFDSIGSNSVSSTSDVIAAVAHHPSGTIFLGGNFSLSAGTNIIAFKDGSLSELSDGGLNGPVTSLVLDGDTLFVGGAFTDTQSASTNGKARGVVSYGINSDSWSPLEAGVNGAVTGLNFANGQVEITGNFTRVLTDTGGSSGATAGGFAVWDVNNSTWANSGGFIAGSMSFIGNGTDDTQILAGNVVSSLKFGATGFVMLQNGDNDDGTPTVNTLTVQLQDTADTTTSSTTRRRRRRVRNISRWSSLWKSLVKSKRQSNSPASLPADPATPAPAVLSGVFWTNTSDSNDRVILGGNFTFSDGAAESSAVIVYDLVSGNVEGLTNNPINGTVRSLALAGDILFIGGDITANGSNGLAIYDLSQQTLDMSGLDSLSASSGSRVVVRSLTSSSAKSSSIVVAGSFAAAGSVNCVGICLLDVSSKQWSTLGSGINGEVTSVAYGGDDQELLFASGSIVLSDGTSANVAMFAFDNSTWSAVGNGNDIPGVVTAVTVDDGNSSSIFAAGKSSDGSSPFLTFWNGATWSTIDSGFSTSTDISQLAMVPLQDQHSANSIIEQDRMLLVSGSLVSTSFGNASSVLFDGQSFFPYITSSTATGAAGFVASLFTSISNFSFEQRHFLAAGVVILISIAISAGVVFLLVLLGILWTLFSRRDNGSKFDYTAYEEEDDSTHQRPSELLEHINAATRNTIIGESSPFENSYKEEEAVLAATSADPFAGDHDGDHFRRAETPSEAMGLGMAGEDQGRPAHARYSFDGAGEGELPLDEGMSIEVLDDRDANWWYARDISNGREGVVPAAYVM</sequence>
<evidence type="ECO:0000259" key="5">
    <source>
        <dbReference type="PROSITE" id="PS50002"/>
    </source>
</evidence>
<dbReference type="Proteomes" id="UP000217199">
    <property type="component" value="Unassembled WGS sequence"/>
</dbReference>
<feature type="transmembrane region" description="Helical" evidence="4">
    <location>
        <begin position="1358"/>
        <end position="1379"/>
    </location>
</feature>
<gene>
    <name evidence="6" type="ORF">PNOK_0549700</name>
</gene>
<protein>
    <submittedName>
        <fullName evidence="6">Cellular morphogenesis</fullName>
    </submittedName>
</protein>
<keyword evidence="1 2" id="KW-0728">SH3 domain</keyword>
<dbReference type="SMART" id="SM00326">
    <property type="entry name" value="SH3"/>
    <property type="match status" value="1"/>
</dbReference>
<feature type="transmembrane region" description="Helical" evidence="4">
    <location>
        <begin position="1391"/>
        <end position="1422"/>
    </location>
</feature>
<evidence type="ECO:0000256" key="4">
    <source>
        <dbReference type="SAM" id="Phobius"/>
    </source>
</evidence>
<dbReference type="FunCoup" id="A0A286UGR3">
    <property type="interactions" value="6"/>
</dbReference>
<dbReference type="SUPFAM" id="SSF50998">
    <property type="entry name" value="Quinoprotein alcohol dehydrogenase-like"/>
    <property type="match status" value="1"/>
</dbReference>
<dbReference type="PANTHER" id="PTHR31778:SF2">
    <property type="entry name" value="BUD SITE SELECTION PROTEIN RAX2"/>
    <property type="match status" value="1"/>
</dbReference>
<dbReference type="InParanoid" id="A0A286UGR3"/>
<dbReference type="GO" id="GO:1902929">
    <property type="term" value="C:plasma membrane of growing cell tip"/>
    <property type="evidence" value="ECO:0007669"/>
    <property type="project" value="TreeGrafter"/>
</dbReference>
<name>A0A286UGR3_9AGAM</name>
<evidence type="ECO:0000313" key="6">
    <source>
        <dbReference type="EMBL" id="PAV18654.1"/>
    </source>
</evidence>
<dbReference type="InterPro" id="IPR011043">
    <property type="entry name" value="Gal_Oxase/kelch_b-propeller"/>
</dbReference>
<dbReference type="STRING" id="2282107.A0A286UGR3"/>